<evidence type="ECO:0000313" key="2">
    <source>
        <dbReference type="EMBL" id="CBX27471.1"/>
    </source>
</evidence>
<dbReference type="GO" id="GO:0004029">
    <property type="term" value="F:aldehyde dehydrogenase (NAD+) activity"/>
    <property type="evidence" value="ECO:0007669"/>
    <property type="project" value="TreeGrafter"/>
</dbReference>
<dbReference type="InterPro" id="IPR001509">
    <property type="entry name" value="Epimerase_deHydtase"/>
</dbReference>
<sequence length="328" mass="36693">MRYLITGSTGFIGPYLVRRLISSGNTLRCMIRKGSNIDALKEFDVEYVTGDITDPASLYYIAKDVDCLIHMATLGHMSNFTVSEFMFDEVNVRGTLNIMKAALSAGVNKIIHCSSVAAMGICPDIPATEKSICYPHHPYGRSKLRAEKEVLNMVKQEGLPAVIIRFSMVYGPGDTRDMLKLTRMAKKGLFPKIGNKAKLTPLIHVEDAVEGILAAVEKGKPGEIYLITNRQSEEFDNIRKIIQEALGIRKTSLYIPEWIALVIASFVEKTFSFFGKTPPVSKKNIESTLADRVFSIEKAQKELGFNPKINPYDGIKETVDWYKEKGWI</sequence>
<gene>
    <name evidence="2" type="ORF">N47_H22930</name>
</gene>
<dbReference type="PANTHER" id="PTHR48079">
    <property type="entry name" value="PROTEIN YEEZ"/>
    <property type="match status" value="1"/>
</dbReference>
<dbReference type="PANTHER" id="PTHR48079:SF6">
    <property type="entry name" value="NAD(P)-BINDING DOMAIN-CONTAINING PROTEIN-RELATED"/>
    <property type="match status" value="1"/>
</dbReference>
<name>E1YA77_9BACT</name>
<dbReference type="AlphaFoldDB" id="E1YA77"/>
<evidence type="ECO:0000259" key="1">
    <source>
        <dbReference type="Pfam" id="PF01370"/>
    </source>
</evidence>
<protein>
    <recommendedName>
        <fullName evidence="1">NAD-dependent epimerase/dehydratase domain-containing protein</fullName>
    </recommendedName>
</protein>
<accession>E1YA77</accession>
<dbReference type="Pfam" id="PF01370">
    <property type="entry name" value="Epimerase"/>
    <property type="match status" value="1"/>
</dbReference>
<dbReference type="Gene3D" id="3.40.50.720">
    <property type="entry name" value="NAD(P)-binding Rossmann-like Domain"/>
    <property type="match status" value="1"/>
</dbReference>
<dbReference type="GO" id="GO:0005737">
    <property type="term" value="C:cytoplasm"/>
    <property type="evidence" value="ECO:0007669"/>
    <property type="project" value="TreeGrafter"/>
</dbReference>
<dbReference type="InterPro" id="IPR051783">
    <property type="entry name" value="NAD(P)-dependent_oxidoreduct"/>
</dbReference>
<reference evidence="2" key="1">
    <citation type="journal article" date="2011" name="Environ. Microbiol.">
        <title>Genomic insights into the metabolic potential of the polycyclic aromatic hydrocarbon degrading sulfate-reducing Deltaproteobacterium N47.</title>
        <authorList>
            <person name="Bergmann F."/>
            <person name="Selesi D."/>
            <person name="Weinmaier T."/>
            <person name="Tischler P."/>
            <person name="Rattei T."/>
            <person name="Meckenstock R.U."/>
        </authorList>
    </citation>
    <scope>NUCLEOTIDE SEQUENCE</scope>
</reference>
<organism evidence="2">
    <name type="scientific">uncultured Desulfobacterium sp</name>
    <dbReference type="NCBI Taxonomy" id="201089"/>
    <lineage>
        <taxon>Bacteria</taxon>
        <taxon>Pseudomonadati</taxon>
        <taxon>Thermodesulfobacteriota</taxon>
        <taxon>Desulfobacteria</taxon>
        <taxon>Desulfobacterales</taxon>
        <taxon>Desulfobacteriaceae</taxon>
        <taxon>Desulfobacterium</taxon>
        <taxon>environmental samples</taxon>
    </lineage>
</organism>
<dbReference type="EMBL" id="FR695866">
    <property type="protein sequence ID" value="CBX27471.1"/>
    <property type="molecule type" value="Genomic_DNA"/>
</dbReference>
<proteinExistence type="predicted"/>
<dbReference type="SUPFAM" id="SSF51735">
    <property type="entry name" value="NAD(P)-binding Rossmann-fold domains"/>
    <property type="match status" value="1"/>
</dbReference>
<dbReference type="InterPro" id="IPR036291">
    <property type="entry name" value="NAD(P)-bd_dom_sf"/>
</dbReference>
<feature type="domain" description="NAD-dependent epimerase/dehydratase" evidence="1">
    <location>
        <begin position="4"/>
        <end position="227"/>
    </location>
</feature>